<sequence>MAQNNTILIISNSRDLHADMMAPLLAARGQRCFRIDLDAFPRDYQLSQVFLHGVLHAQLHHLPSGARVSLDEVRAVWNRKSGEFAFASDDLAPQEKAYALQESEQALFGLLYTIDCFWMSHPTALRGACWKGEQLQRAMCHGFRVPASIVTNDPQEARAFLDALPGEGIFKSLSSPLLGADRVADDECIATGLATTLVTADMRACLDAVSELACHFQEYIPKQYELRVTVIGERVFAARIDSQDDERTLVDCRDMSAEIRYSAQRLPPTVEQRCLAFVHSYGLSFGALDLIVTPDGDYVFLENNPCGQFLFIEQLVPEYRLLDAVADLLCKECA</sequence>
<protein>
    <recommendedName>
        <fullName evidence="1">MvdD-like pre-ATP grasp domain-containing protein</fullName>
    </recommendedName>
</protein>
<dbReference type="Proteomes" id="UP000448575">
    <property type="component" value="Unassembled WGS sequence"/>
</dbReference>
<accession>A0A6N9HDR5</accession>
<evidence type="ECO:0000259" key="1">
    <source>
        <dbReference type="Pfam" id="PF21068"/>
    </source>
</evidence>
<name>A0A6N9HDR5_9BURK</name>
<dbReference type="PANTHER" id="PTHR21621">
    <property type="entry name" value="RIBOSOMAL PROTEIN S6 MODIFICATION PROTEIN"/>
    <property type="match status" value="1"/>
</dbReference>
<dbReference type="GO" id="GO:0005737">
    <property type="term" value="C:cytoplasm"/>
    <property type="evidence" value="ECO:0007669"/>
    <property type="project" value="TreeGrafter"/>
</dbReference>
<dbReference type="GO" id="GO:0018169">
    <property type="term" value="F:ribosomal S6-glutamic acid ligase activity"/>
    <property type="evidence" value="ECO:0007669"/>
    <property type="project" value="TreeGrafter"/>
</dbReference>
<dbReference type="PANTHER" id="PTHR21621:SF0">
    <property type="entry name" value="BETA-CITRYLGLUTAMATE SYNTHASE B-RELATED"/>
    <property type="match status" value="1"/>
</dbReference>
<evidence type="ECO:0000313" key="3">
    <source>
        <dbReference type="Proteomes" id="UP000448575"/>
    </source>
</evidence>
<feature type="domain" description="MvdD-like pre-ATP grasp" evidence="1">
    <location>
        <begin position="6"/>
        <end position="122"/>
    </location>
</feature>
<dbReference type="AlphaFoldDB" id="A0A6N9HDR5"/>
<dbReference type="Gene3D" id="3.30.470.20">
    <property type="entry name" value="ATP-grasp fold, B domain"/>
    <property type="match status" value="1"/>
</dbReference>
<dbReference type="GO" id="GO:0009432">
    <property type="term" value="P:SOS response"/>
    <property type="evidence" value="ECO:0007669"/>
    <property type="project" value="TreeGrafter"/>
</dbReference>
<reference evidence="2 3" key="1">
    <citation type="submission" date="2019-12" db="EMBL/GenBank/DDBJ databases">
        <title>Novel species isolated from a subtropical stream in China.</title>
        <authorList>
            <person name="Lu H."/>
        </authorList>
    </citation>
    <scope>NUCLEOTIDE SEQUENCE [LARGE SCALE GENOMIC DNA]</scope>
    <source>
        <strain evidence="2 3">DS3</strain>
    </source>
</reference>
<dbReference type="RefSeq" id="WP_161024706.1">
    <property type="nucleotide sequence ID" value="NZ_WWCJ01000004.1"/>
</dbReference>
<dbReference type="InterPro" id="IPR048936">
    <property type="entry name" value="MvdD-like_ATPgrasp"/>
</dbReference>
<gene>
    <name evidence="2" type="ORF">GTP41_06200</name>
</gene>
<proteinExistence type="predicted"/>
<dbReference type="EMBL" id="WWCJ01000004">
    <property type="protein sequence ID" value="MYN01688.1"/>
    <property type="molecule type" value="Genomic_DNA"/>
</dbReference>
<organism evidence="2 3">
    <name type="scientific">Pseudoduganella guangdongensis</name>
    <dbReference type="NCBI Taxonomy" id="2692179"/>
    <lineage>
        <taxon>Bacteria</taxon>
        <taxon>Pseudomonadati</taxon>
        <taxon>Pseudomonadota</taxon>
        <taxon>Betaproteobacteria</taxon>
        <taxon>Burkholderiales</taxon>
        <taxon>Oxalobacteraceae</taxon>
        <taxon>Telluria group</taxon>
        <taxon>Pseudoduganella</taxon>
    </lineage>
</organism>
<evidence type="ECO:0000313" key="2">
    <source>
        <dbReference type="EMBL" id="MYN01688.1"/>
    </source>
</evidence>
<keyword evidence="3" id="KW-1185">Reference proteome</keyword>
<dbReference type="SUPFAM" id="SSF56059">
    <property type="entry name" value="Glutathione synthetase ATP-binding domain-like"/>
    <property type="match status" value="1"/>
</dbReference>
<dbReference type="Pfam" id="PF21068">
    <property type="entry name" value="ATPgraspMvdD"/>
    <property type="match status" value="1"/>
</dbReference>
<comment type="caution">
    <text evidence="2">The sequence shown here is derived from an EMBL/GenBank/DDBJ whole genome shotgun (WGS) entry which is preliminary data.</text>
</comment>